<feature type="non-terminal residue" evidence="2">
    <location>
        <position position="202"/>
    </location>
</feature>
<evidence type="ECO:0000313" key="2">
    <source>
        <dbReference type="EMBL" id="CAA9490138.1"/>
    </source>
</evidence>
<reference evidence="2" key="1">
    <citation type="submission" date="2020-02" db="EMBL/GenBank/DDBJ databases">
        <authorList>
            <person name="Meier V. D."/>
        </authorList>
    </citation>
    <scope>NUCLEOTIDE SEQUENCE</scope>
    <source>
        <strain evidence="2">AVDCRST_MAG65</strain>
    </source>
</reference>
<gene>
    <name evidence="2" type="ORF">AVDCRST_MAG65-1971</name>
</gene>
<feature type="compositionally biased region" description="Low complexity" evidence="1">
    <location>
        <begin position="87"/>
        <end position="106"/>
    </location>
</feature>
<feature type="non-terminal residue" evidence="2">
    <location>
        <position position="1"/>
    </location>
</feature>
<feature type="compositionally biased region" description="Basic residues" evidence="1">
    <location>
        <begin position="129"/>
        <end position="161"/>
    </location>
</feature>
<proteinExistence type="predicted"/>
<name>A0A6J4SCI1_9ACTN</name>
<organism evidence="2">
    <name type="scientific">uncultured Solirubrobacteraceae bacterium</name>
    <dbReference type="NCBI Taxonomy" id="1162706"/>
    <lineage>
        <taxon>Bacteria</taxon>
        <taxon>Bacillati</taxon>
        <taxon>Actinomycetota</taxon>
        <taxon>Thermoleophilia</taxon>
        <taxon>Solirubrobacterales</taxon>
        <taxon>Solirubrobacteraceae</taxon>
        <taxon>environmental samples</taxon>
    </lineage>
</organism>
<sequence>GLEAHGAVLRELLLRHAVSLQRFARFRCRPRSMQRAPRLCDRLGRGRWRRRRGTHRRGGDRHAEGDGGRQLASRRADRRSGGRPAGREAAGGLRGSARWPDGGTRSTGRRAARGRAPGYAGQPGGRAPRSARRRRRRPRGRGPRAVRRRGRNAGAARRRLPPGREHADDCADPARPLERVRDTRGPRTPDVGPGRAVRLVGM</sequence>
<feature type="region of interest" description="Disordered" evidence="1">
    <location>
        <begin position="50"/>
        <end position="202"/>
    </location>
</feature>
<feature type="compositionally biased region" description="Basic and acidic residues" evidence="1">
    <location>
        <begin position="175"/>
        <end position="187"/>
    </location>
</feature>
<feature type="compositionally biased region" description="Basic residues" evidence="1">
    <location>
        <begin position="50"/>
        <end position="59"/>
    </location>
</feature>
<feature type="compositionally biased region" description="Low complexity" evidence="1">
    <location>
        <begin position="114"/>
        <end position="128"/>
    </location>
</feature>
<accession>A0A6J4SCI1</accession>
<evidence type="ECO:0000256" key="1">
    <source>
        <dbReference type="SAM" id="MobiDB-lite"/>
    </source>
</evidence>
<dbReference type="EMBL" id="CADCVL010000352">
    <property type="protein sequence ID" value="CAA9490138.1"/>
    <property type="molecule type" value="Genomic_DNA"/>
</dbReference>
<protein>
    <submittedName>
        <fullName evidence="2">Uncharacterized protein</fullName>
    </submittedName>
</protein>
<dbReference type="AlphaFoldDB" id="A0A6J4SCI1"/>